<evidence type="ECO:0000313" key="3">
    <source>
        <dbReference type="EMBL" id="MFC3120167.1"/>
    </source>
</evidence>
<feature type="chain" id="PRO_5045652093" evidence="2">
    <location>
        <begin position="21"/>
        <end position="379"/>
    </location>
</feature>
<proteinExistence type="predicted"/>
<feature type="region of interest" description="Disordered" evidence="1">
    <location>
        <begin position="182"/>
        <end position="202"/>
    </location>
</feature>
<dbReference type="EMBL" id="JBHRSW010000004">
    <property type="protein sequence ID" value="MFC3120167.1"/>
    <property type="molecule type" value="Genomic_DNA"/>
</dbReference>
<organism evidence="3 4">
    <name type="scientific">Agaribacter flavus</name>
    <dbReference type="NCBI Taxonomy" id="1902781"/>
    <lineage>
        <taxon>Bacteria</taxon>
        <taxon>Pseudomonadati</taxon>
        <taxon>Pseudomonadota</taxon>
        <taxon>Gammaproteobacteria</taxon>
        <taxon>Alteromonadales</taxon>
        <taxon>Alteromonadaceae</taxon>
        <taxon>Agaribacter</taxon>
    </lineage>
</organism>
<feature type="signal peptide" evidence="2">
    <location>
        <begin position="1"/>
        <end position="20"/>
    </location>
</feature>
<protein>
    <submittedName>
        <fullName evidence="3">Uncharacterized protein</fullName>
    </submittedName>
</protein>
<evidence type="ECO:0000256" key="1">
    <source>
        <dbReference type="SAM" id="MobiDB-lite"/>
    </source>
</evidence>
<sequence>MKHFSLFILLALFTQVDVYADDGAPSSQLHKCEVNNPIAASSGSSLDKWKVSHKTAVNKRINKVVTCLVTIDNRTEEEERLFQTYLKKYYEANTPEKPKFELETVKSDTHLISTFEFGSMFLPDYEDGSNAGFTDVKPYFDAYIDGRYDFYDTSEKEEKKRKNLLLNATFFASFYGIGVIETPESNDSPNGEPPNGNNNGFQLPTSFNQVSDTLDASFGLRASFSHCVGGISCFFKSKSRRSDLGVILRYGFVNHEERLANQDTVNDYWGYGLNYRYYRSDIQASENAIPDFVVTYMRAEFEQYGVMRLDDSCDVEEAGCLIPMKDQKRHLFHLNYRLIDNKPIFIGFRLNAGEGPDSYGLTLGLRKNGADLLKFFGIN</sequence>
<dbReference type="RefSeq" id="WP_376918309.1">
    <property type="nucleotide sequence ID" value="NZ_JBHRSW010000004.1"/>
</dbReference>
<accession>A0ABV7FIQ9</accession>
<keyword evidence="2" id="KW-0732">Signal</keyword>
<gene>
    <name evidence="3" type="ORF">ACFOHL_00865</name>
</gene>
<keyword evidence="4" id="KW-1185">Reference proteome</keyword>
<feature type="compositionally biased region" description="Low complexity" evidence="1">
    <location>
        <begin position="183"/>
        <end position="200"/>
    </location>
</feature>
<comment type="caution">
    <text evidence="3">The sequence shown here is derived from an EMBL/GenBank/DDBJ whole genome shotgun (WGS) entry which is preliminary data.</text>
</comment>
<reference evidence="4" key="1">
    <citation type="journal article" date="2019" name="Int. J. Syst. Evol. Microbiol.">
        <title>The Global Catalogue of Microorganisms (GCM) 10K type strain sequencing project: providing services to taxonomists for standard genome sequencing and annotation.</title>
        <authorList>
            <consortium name="The Broad Institute Genomics Platform"/>
            <consortium name="The Broad Institute Genome Sequencing Center for Infectious Disease"/>
            <person name="Wu L."/>
            <person name="Ma J."/>
        </authorList>
    </citation>
    <scope>NUCLEOTIDE SEQUENCE [LARGE SCALE GENOMIC DNA]</scope>
    <source>
        <strain evidence="4">KCTC 52473</strain>
    </source>
</reference>
<name>A0ABV7FIQ9_9ALTE</name>
<evidence type="ECO:0000256" key="2">
    <source>
        <dbReference type="SAM" id="SignalP"/>
    </source>
</evidence>
<dbReference type="Proteomes" id="UP001595478">
    <property type="component" value="Unassembled WGS sequence"/>
</dbReference>
<evidence type="ECO:0000313" key="4">
    <source>
        <dbReference type="Proteomes" id="UP001595478"/>
    </source>
</evidence>